<protein>
    <submittedName>
        <fullName evidence="1">Uncharacterized protein</fullName>
    </submittedName>
</protein>
<evidence type="ECO:0000313" key="1">
    <source>
        <dbReference type="EMBL" id="RMY90124.1"/>
    </source>
</evidence>
<reference evidence="1 2" key="1">
    <citation type="journal article" date="2018" name="BMC Genomics">
        <title>Genomic evidence for intraspecific hybridization in a clonal and extremely halotolerant yeast.</title>
        <authorList>
            <person name="Gostincar C."/>
            <person name="Stajich J.E."/>
            <person name="Zupancic J."/>
            <person name="Zalar P."/>
            <person name="Gunde-Cimerman N."/>
        </authorList>
    </citation>
    <scope>NUCLEOTIDE SEQUENCE [LARGE SCALE GENOMIC DNA]</scope>
    <source>
        <strain evidence="1 2">EXF-2788</strain>
    </source>
</reference>
<organism evidence="1 2">
    <name type="scientific">Hortaea werneckii</name>
    <name type="common">Black yeast</name>
    <name type="synonym">Cladosporium werneckii</name>
    <dbReference type="NCBI Taxonomy" id="91943"/>
    <lineage>
        <taxon>Eukaryota</taxon>
        <taxon>Fungi</taxon>
        <taxon>Dikarya</taxon>
        <taxon>Ascomycota</taxon>
        <taxon>Pezizomycotina</taxon>
        <taxon>Dothideomycetes</taxon>
        <taxon>Dothideomycetidae</taxon>
        <taxon>Mycosphaerellales</taxon>
        <taxon>Teratosphaeriaceae</taxon>
        <taxon>Hortaea</taxon>
    </lineage>
</organism>
<proteinExistence type="predicted"/>
<dbReference type="AlphaFoldDB" id="A0A3M7FP41"/>
<gene>
    <name evidence="1" type="ORF">D0861_03804</name>
</gene>
<dbReference type="VEuPathDB" id="FungiDB:BTJ68_13924"/>
<dbReference type="EMBL" id="QWIR01000055">
    <property type="protein sequence ID" value="RMY90124.1"/>
    <property type="molecule type" value="Genomic_DNA"/>
</dbReference>
<sequence length="152" mass="16969">MNQAIAKDFEVLQRILSLLKIKAQRMEDPAMRRHAATAKANLPDSLSSLDERCLHAIPDDQWEDTHEMLRMLLTNARPLSIPESSVLMNMPLTKPHVSDILDTDEIIQEPHLETILGPLAKMSGDEVMLAHQTLANHLQAQQGASMSNATPF</sequence>
<dbReference type="Proteomes" id="UP000268823">
    <property type="component" value="Unassembled WGS sequence"/>
</dbReference>
<accession>A0A3M7FP41</accession>
<comment type="caution">
    <text evidence="1">The sequence shown here is derived from an EMBL/GenBank/DDBJ whole genome shotgun (WGS) entry which is preliminary data.</text>
</comment>
<evidence type="ECO:0000313" key="2">
    <source>
        <dbReference type="Proteomes" id="UP000268823"/>
    </source>
</evidence>
<name>A0A3M7FP41_HORWE</name>
<dbReference type="OrthoDB" id="194358at2759"/>